<accession>A0AAE0ZKP7</accession>
<comment type="caution">
    <text evidence="1">The sequence shown here is derived from an EMBL/GenBank/DDBJ whole genome shotgun (WGS) entry which is preliminary data.</text>
</comment>
<reference evidence="1" key="1">
    <citation type="journal article" date="2023" name="G3 (Bethesda)">
        <title>A reference genome for the long-term kleptoplast-retaining sea slug Elysia crispata morphotype clarki.</title>
        <authorList>
            <person name="Eastman K.E."/>
            <person name="Pendleton A.L."/>
            <person name="Shaikh M.A."/>
            <person name="Suttiyut T."/>
            <person name="Ogas R."/>
            <person name="Tomko P."/>
            <person name="Gavelis G."/>
            <person name="Widhalm J.R."/>
            <person name="Wisecaver J.H."/>
        </authorList>
    </citation>
    <scope>NUCLEOTIDE SEQUENCE</scope>
    <source>
        <strain evidence="1">ECLA1</strain>
    </source>
</reference>
<organism evidence="1 2">
    <name type="scientific">Elysia crispata</name>
    <name type="common">lettuce slug</name>
    <dbReference type="NCBI Taxonomy" id="231223"/>
    <lineage>
        <taxon>Eukaryota</taxon>
        <taxon>Metazoa</taxon>
        <taxon>Spiralia</taxon>
        <taxon>Lophotrochozoa</taxon>
        <taxon>Mollusca</taxon>
        <taxon>Gastropoda</taxon>
        <taxon>Heterobranchia</taxon>
        <taxon>Euthyneura</taxon>
        <taxon>Panpulmonata</taxon>
        <taxon>Sacoglossa</taxon>
        <taxon>Placobranchoidea</taxon>
        <taxon>Plakobranchidae</taxon>
        <taxon>Elysia</taxon>
    </lineage>
</organism>
<keyword evidence="2" id="KW-1185">Reference proteome</keyword>
<evidence type="ECO:0000313" key="2">
    <source>
        <dbReference type="Proteomes" id="UP001283361"/>
    </source>
</evidence>
<dbReference type="AlphaFoldDB" id="A0AAE0ZKP7"/>
<protein>
    <submittedName>
        <fullName evidence="1">Uncharacterized protein</fullName>
    </submittedName>
</protein>
<dbReference type="EMBL" id="JAWDGP010003764">
    <property type="protein sequence ID" value="KAK3771219.1"/>
    <property type="molecule type" value="Genomic_DNA"/>
</dbReference>
<name>A0AAE0ZKP7_9GAST</name>
<sequence>MEQCGRKTTDIGGFSKVSQLRTESARRKFPQPAHSVLSRHFGTLYPAHSVLSGHFGTLYPAHSVLSCHFGTLYPAHSVLSRHFDSVRKVRLKSNLRRFLATVGNRRAPKSLICNALKTTGNRETACRTQQLLQAWDFKKFFCLSRHNLRRHDQPNKPGMMGKKTVLKVFNTVCGD</sequence>
<evidence type="ECO:0000313" key="1">
    <source>
        <dbReference type="EMBL" id="KAK3771219.1"/>
    </source>
</evidence>
<proteinExistence type="predicted"/>
<dbReference type="Proteomes" id="UP001283361">
    <property type="component" value="Unassembled WGS sequence"/>
</dbReference>
<gene>
    <name evidence="1" type="ORF">RRG08_053362</name>
</gene>